<dbReference type="GO" id="GO:0005524">
    <property type="term" value="F:ATP binding"/>
    <property type="evidence" value="ECO:0007669"/>
    <property type="project" value="UniProtKB-KW"/>
</dbReference>
<dbReference type="OrthoDB" id="9787851at2"/>
<dbReference type="InterPro" id="IPR027417">
    <property type="entry name" value="P-loop_NTPase"/>
</dbReference>
<keyword evidence="1" id="KW-0813">Transport</keyword>
<reference evidence="6 7" key="1">
    <citation type="submission" date="2018-07" db="EMBL/GenBank/DDBJ databases">
        <title>Complete genome sequence of Psychrobacillus sp. PB01, isolated from iceberg, and comparative genome analysis of Psychrobacillus strains.</title>
        <authorList>
            <person name="Lee P.C."/>
        </authorList>
    </citation>
    <scope>NUCLEOTIDE SEQUENCE [LARGE SCALE GENOMIC DNA]</scope>
    <source>
        <strain evidence="6 7">PB01</strain>
    </source>
</reference>
<evidence type="ECO:0000256" key="4">
    <source>
        <dbReference type="ARBA" id="ARBA00022967"/>
    </source>
</evidence>
<keyword evidence="4" id="KW-1278">Translocase</keyword>
<dbReference type="Pfam" id="PF01955">
    <property type="entry name" value="CbiZ"/>
    <property type="match status" value="1"/>
</dbReference>
<dbReference type="Gene3D" id="3.40.50.300">
    <property type="entry name" value="P-loop containing nucleotide triphosphate hydrolases"/>
    <property type="match status" value="1"/>
</dbReference>
<dbReference type="SMART" id="SM00382">
    <property type="entry name" value="AAA"/>
    <property type="match status" value="1"/>
</dbReference>
<dbReference type="InterPro" id="IPR003593">
    <property type="entry name" value="AAA+_ATPase"/>
</dbReference>
<dbReference type="AlphaFoldDB" id="A0A5J6SP26"/>
<dbReference type="FunFam" id="3.40.50.300:FF:000134">
    <property type="entry name" value="Iron-enterobactin ABC transporter ATP-binding protein"/>
    <property type="match status" value="1"/>
</dbReference>
<dbReference type="Pfam" id="PF00005">
    <property type="entry name" value="ABC_tran"/>
    <property type="match status" value="1"/>
</dbReference>
<gene>
    <name evidence="6" type="ORF">PB01_03185</name>
</gene>
<evidence type="ECO:0000256" key="2">
    <source>
        <dbReference type="ARBA" id="ARBA00022741"/>
    </source>
</evidence>
<dbReference type="PROSITE" id="PS00211">
    <property type="entry name" value="ABC_TRANSPORTER_1"/>
    <property type="match status" value="1"/>
</dbReference>
<accession>A0A5J6SP26</accession>
<dbReference type="InterPro" id="IPR017871">
    <property type="entry name" value="ABC_transporter-like_CS"/>
</dbReference>
<dbReference type="PANTHER" id="PTHR42794:SF1">
    <property type="entry name" value="HEMIN IMPORT ATP-BINDING PROTEIN HMUV"/>
    <property type="match status" value="1"/>
</dbReference>
<evidence type="ECO:0000313" key="6">
    <source>
        <dbReference type="EMBL" id="QFF97897.1"/>
    </source>
</evidence>
<dbReference type="CDD" id="cd03214">
    <property type="entry name" value="ABC_Iron-Siderophores_B12_Hemin"/>
    <property type="match status" value="1"/>
</dbReference>
<proteinExistence type="predicted"/>
<dbReference type="PANTHER" id="PTHR42794">
    <property type="entry name" value="HEMIN IMPORT ATP-BINDING PROTEIN HMUV"/>
    <property type="match status" value="1"/>
</dbReference>
<keyword evidence="7" id="KW-1185">Reference proteome</keyword>
<dbReference type="InterPro" id="IPR002808">
    <property type="entry name" value="AdoCbi_amidolase"/>
</dbReference>
<evidence type="ECO:0000313" key="7">
    <source>
        <dbReference type="Proteomes" id="UP000325517"/>
    </source>
</evidence>
<dbReference type="Proteomes" id="UP000325517">
    <property type="component" value="Chromosome"/>
</dbReference>
<dbReference type="RefSeq" id="WP_151698841.1">
    <property type="nucleotide sequence ID" value="NZ_CP031223.1"/>
</dbReference>
<evidence type="ECO:0000259" key="5">
    <source>
        <dbReference type="PROSITE" id="PS50893"/>
    </source>
</evidence>
<sequence>MLKIEGLSGGYDHRLIVRNVSFEVGKGEMLGILGPNGSGKSTLLKLISGILPRESGEVFIDGKSLTSYSSKELAKKMAVLPQLHSHAFSHTVRDTVSLGRYPHQSGWFSSWSKEDEAAVVEAMKLTAMEKYEHQLLDLLSGGEQQRVFVAQALAQQAPILLLDEPTNHLDIAHQKQLLDTIKTQAIEKGITIVSVFHDINLASIYCDRLLLMDHGEIKAIGAPHEVVTKNQIETVYEARVSTNPHPERPKPQITILPDVNEKKDDKRITAENFQVTGDLVIFQAETQLKTWSSAVINAGSGWYKNFVNRRVDANYACDNVHEEMLAYLANNGFSEADTVGMMTAVNTKDAIIKEYDTPFGSIVIMVTAGVGNAVDVSRAHEVEMLPAIGTINTWIIVNGELSDEAFIQSVITATEAKTKALSFEQVKDPRTGTIATGTSTDSVLVAATQRGMSIPYAGPITEIGKKIGQGVYECTVEAIQIYKKAKGWV</sequence>
<evidence type="ECO:0000256" key="1">
    <source>
        <dbReference type="ARBA" id="ARBA00022448"/>
    </source>
</evidence>
<evidence type="ECO:0000256" key="3">
    <source>
        <dbReference type="ARBA" id="ARBA00022840"/>
    </source>
</evidence>
<organism evidence="6 7">
    <name type="scientific">Psychrobacillus glaciei</name>
    <dbReference type="NCBI Taxonomy" id="2283160"/>
    <lineage>
        <taxon>Bacteria</taxon>
        <taxon>Bacillati</taxon>
        <taxon>Bacillota</taxon>
        <taxon>Bacilli</taxon>
        <taxon>Bacillales</taxon>
        <taxon>Bacillaceae</taxon>
        <taxon>Psychrobacillus</taxon>
    </lineage>
</organism>
<name>A0A5J6SP26_9BACI</name>
<protein>
    <submittedName>
        <fullName evidence="6">ATP-binding cassette domain-containing protein</fullName>
    </submittedName>
</protein>
<keyword evidence="2" id="KW-0547">Nucleotide-binding</keyword>
<dbReference type="InterPro" id="IPR003439">
    <property type="entry name" value="ABC_transporter-like_ATP-bd"/>
</dbReference>
<keyword evidence="3 6" id="KW-0067">ATP-binding</keyword>
<dbReference type="PROSITE" id="PS50893">
    <property type="entry name" value="ABC_TRANSPORTER_2"/>
    <property type="match status" value="1"/>
</dbReference>
<dbReference type="GO" id="GO:0016887">
    <property type="term" value="F:ATP hydrolysis activity"/>
    <property type="evidence" value="ECO:0007669"/>
    <property type="project" value="InterPro"/>
</dbReference>
<dbReference type="KEGG" id="psyo:PB01_03185"/>
<dbReference type="EMBL" id="CP031223">
    <property type="protein sequence ID" value="QFF97897.1"/>
    <property type="molecule type" value="Genomic_DNA"/>
</dbReference>
<feature type="domain" description="ABC transporter" evidence="5">
    <location>
        <begin position="2"/>
        <end position="239"/>
    </location>
</feature>
<dbReference type="SUPFAM" id="SSF52540">
    <property type="entry name" value="P-loop containing nucleoside triphosphate hydrolases"/>
    <property type="match status" value="1"/>
</dbReference>